<dbReference type="PANTHER" id="PTHR40943">
    <property type="entry name" value="CYTOPLASMIC PROTEIN-RELATED"/>
    <property type="match status" value="1"/>
</dbReference>
<reference evidence="2 3" key="1">
    <citation type="submission" date="2017-10" db="EMBL/GenBank/DDBJ databases">
        <title>Sequencing the genomes of 1000 actinobacteria strains.</title>
        <authorList>
            <person name="Klenk H.-P."/>
        </authorList>
    </citation>
    <scope>NUCLEOTIDE SEQUENCE [LARGE SCALE GENOMIC DNA]</scope>
    <source>
        <strain evidence="2 3">DSM 15597</strain>
    </source>
</reference>
<dbReference type="OrthoDB" id="9799053at2"/>
<organism evidence="2 3">
    <name type="scientific">Propionicimonas paludicola</name>
    <dbReference type="NCBI Taxonomy" id="185243"/>
    <lineage>
        <taxon>Bacteria</taxon>
        <taxon>Bacillati</taxon>
        <taxon>Actinomycetota</taxon>
        <taxon>Actinomycetes</taxon>
        <taxon>Propionibacteriales</taxon>
        <taxon>Nocardioidaceae</taxon>
        <taxon>Propionicimonas</taxon>
    </lineage>
</organism>
<dbReference type="InterPro" id="IPR008579">
    <property type="entry name" value="UGlyAH_Cupin_dom"/>
</dbReference>
<dbReference type="RefSeq" id="WP_098459281.1">
    <property type="nucleotide sequence ID" value="NZ_PDJC01000001.1"/>
</dbReference>
<dbReference type="Pfam" id="PF05899">
    <property type="entry name" value="Cupin_3"/>
    <property type="match status" value="1"/>
</dbReference>
<dbReference type="InterPro" id="IPR014710">
    <property type="entry name" value="RmlC-like_jellyroll"/>
</dbReference>
<evidence type="ECO:0000259" key="1">
    <source>
        <dbReference type="Pfam" id="PF05899"/>
    </source>
</evidence>
<keyword evidence="3" id="KW-1185">Reference proteome</keyword>
<dbReference type="InterPro" id="IPR011051">
    <property type="entry name" value="RmlC_Cupin_sf"/>
</dbReference>
<name>A0A2A9CPT2_9ACTN</name>
<accession>A0A2A9CPT2</accession>
<dbReference type="AlphaFoldDB" id="A0A2A9CPT2"/>
<feature type="domain" description="(S)-ureidoglycine aminohydrolase cupin" evidence="1">
    <location>
        <begin position="40"/>
        <end position="109"/>
    </location>
</feature>
<dbReference type="Proteomes" id="UP000226079">
    <property type="component" value="Unassembled WGS sequence"/>
</dbReference>
<protein>
    <recommendedName>
        <fullName evidence="1">(S)-ureidoglycine aminohydrolase cupin domain-containing protein</fullName>
    </recommendedName>
</protein>
<sequence length="116" mass="12551">MNPALLADALSVEIAHEPFDPEHLVAGEPTSGWLPLAEIDGVEVGIWEMTPGTITDTEGDEVLCVLAGRALVEFLDPPAAPIDLRPGSLVRLQAGWRTRWTVTQTIRKIAATREEA</sequence>
<proteinExistence type="predicted"/>
<dbReference type="Gene3D" id="2.60.120.10">
    <property type="entry name" value="Jelly Rolls"/>
    <property type="match status" value="1"/>
</dbReference>
<dbReference type="PANTHER" id="PTHR40943:SF1">
    <property type="entry name" value="CYTOPLASMIC PROTEIN"/>
    <property type="match status" value="1"/>
</dbReference>
<gene>
    <name evidence="2" type="ORF">ATK74_0190</name>
</gene>
<comment type="caution">
    <text evidence="2">The sequence shown here is derived from an EMBL/GenBank/DDBJ whole genome shotgun (WGS) entry which is preliminary data.</text>
</comment>
<dbReference type="EMBL" id="PDJC01000001">
    <property type="protein sequence ID" value="PFG15670.1"/>
    <property type="molecule type" value="Genomic_DNA"/>
</dbReference>
<evidence type="ECO:0000313" key="3">
    <source>
        <dbReference type="Proteomes" id="UP000226079"/>
    </source>
</evidence>
<evidence type="ECO:0000313" key="2">
    <source>
        <dbReference type="EMBL" id="PFG15670.1"/>
    </source>
</evidence>
<dbReference type="SUPFAM" id="SSF51182">
    <property type="entry name" value="RmlC-like cupins"/>
    <property type="match status" value="1"/>
</dbReference>